<dbReference type="Pfam" id="PF06985">
    <property type="entry name" value="HET"/>
    <property type="match status" value="1"/>
</dbReference>
<reference evidence="3 4" key="1">
    <citation type="journal article" date="2024" name="IMA Fungus">
        <title>IMA Genome - F19 : A genome assembly and annotation guide to empower mycologists, including annotated draft genome sequences of Ceratocystis pirilliformis, Diaporthe australafricana, Fusarium ophioides, Paecilomyces lecythidis, and Sporothrix stenoceras.</title>
        <authorList>
            <person name="Aylward J."/>
            <person name="Wilson A.M."/>
            <person name="Visagie C.M."/>
            <person name="Spraker J."/>
            <person name="Barnes I."/>
            <person name="Buitendag C."/>
            <person name="Ceriani C."/>
            <person name="Del Mar Angel L."/>
            <person name="du Plessis D."/>
            <person name="Fuchs T."/>
            <person name="Gasser K."/>
            <person name="Kramer D."/>
            <person name="Li W."/>
            <person name="Munsamy K."/>
            <person name="Piso A."/>
            <person name="Price J.L."/>
            <person name="Sonnekus B."/>
            <person name="Thomas C."/>
            <person name="van der Nest A."/>
            <person name="van Dijk A."/>
            <person name="van Heerden A."/>
            <person name="van Vuuren N."/>
            <person name="Yilmaz N."/>
            <person name="Duong T.A."/>
            <person name="van der Merwe N.A."/>
            <person name="Wingfield M.J."/>
            <person name="Wingfield B.D."/>
        </authorList>
    </citation>
    <scope>NUCLEOTIDE SEQUENCE [LARGE SCALE GENOMIC DNA]</scope>
    <source>
        <strain evidence="3 4">CMW 18300</strain>
    </source>
</reference>
<accession>A0ABR3WSY9</accession>
<dbReference type="PANTHER" id="PTHR24148">
    <property type="entry name" value="ANKYRIN REPEAT DOMAIN-CONTAINING PROTEIN 39 HOMOLOG-RELATED"/>
    <property type="match status" value="1"/>
</dbReference>
<evidence type="ECO:0000313" key="4">
    <source>
        <dbReference type="Proteomes" id="UP001583177"/>
    </source>
</evidence>
<comment type="caution">
    <text evidence="3">The sequence shown here is derived from an EMBL/GenBank/DDBJ whole genome shotgun (WGS) entry which is preliminary data.</text>
</comment>
<feature type="region of interest" description="Disordered" evidence="1">
    <location>
        <begin position="37"/>
        <end position="56"/>
    </location>
</feature>
<sequence length="490" mass="55263">MGEIYMNASRVVIWLGDAGEDSHLVFQHLARFRQHQDDVRSGRSKPTDAFGESHLNPPSYEEATSVALERLFQRPWFFRTWVIQENALSKEALICCGSESASWEELFRPMGSNSGLSDRPIHGIDYGDRAHQIDVLSPSNRSDACRAVLKYSRDCQVTDPKDRVYAILGLLKPGLVKVEYESSVQDIYRSFAQAIIEDSGSIQLLNLCGPKRALPGLPSWVPDFNARRSSCHLPDLNERSVGIHMHWFDTYLTRALPGLRFNNNGKELVVKGKAIDTVRAVGDEMPVSKEYARGTEGFSRILSGWENLAVDNLPTQSSSTGSTSADPRVTISHAFLATLVALNTYCGDENSNPYMPFGGVLWYKQHGTGELMMREPQYFEDIEYCTMLSLGDMDDAWWYDSDYDWYVKELEKAIYGRRLFVTEGGYLGLGEPLVQAGDEIGFLCGNVYPFAVRKSTRDTFTLLGDCCIYKLDVLKLFEDHKKPVVEFNIE</sequence>
<dbReference type="Pfam" id="PF26639">
    <property type="entry name" value="Het-6_barrel"/>
    <property type="match status" value="1"/>
</dbReference>
<feature type="domain" description="Heterokaryon incompatibility" evidence="2">
    <location>
        <begin position="1"/>
        <end position="85"/>
    </location>
</feature>
<proteinExistence type="predicted"/>
<evidence type="ECO:0000259" key="2">
    <source>
        <dbReference type="Pfam" id="PF06985"/>
    </source>
</evidence>
<protein>
    <recommendedName>
        <fullName evidence="2">Heterokaryon incompatibility domain-containing protein</fullName>
    </recommendedName>
</protein>
<organism evidence="3 4">
    <name type="scientific">Diaporthe australafricana</name>
    <dbReference type="NCBI Taxonomy" id="127596"/>
    <lineage>
        <taxon>Eukaryota</taxon>
        <taxon>Fungi</taxon>
        <taxon>Dikarya</taxon>
        <taxon>Ascomycota</taxon>
        <taxon>Pezizomycotina</taxon>
        <taxon>Sordariomycetes</taxon>
        <taxon>Sordariomycetidae</taxon>
        <taxon>Diaporthales</taxon>
        <taxon>Diaporthaceae</taxon>
        <taxon>Diaporthe</taxon>
    </lineage>
</organism>
<dbReference type="PANTHER" id="PTHR24148:SF64">
    <property type="entry name" value="HETEROKARYON INCOMPATIBILITY DOMAIN-CONTAINING PROTEIN"/>
    <property type="match status" value="1"/>
</dbReference>
<name>A0ABR3WSY9_9PEZI</name>
<evidence type="ECO:0000313" key="3">
    <source>
        <dbReference type="EMBL" id="KAL1866693.1"/>
    </source>
</evidence>
<dbReference type="Proteomes" id="UP001583177">
    <property type="component" value="Unassembled WGS sequence"/>
</dbReference>
<keyword evidence="4" id="KW-1185">Reference proteome</keyword>
<gene>
    <name evidence="3" type="ORF">Daus18300_006637</name>
</gene>
<dbReference type="EMBL" id="JAWRVE010000054">
    <property type="protein sequence ID" value="KAL1866693.1"/>
    <property type="molecule type" value="Genomic_DNA"/>
</dbReference>
<evidence type="ECO:0000256" key="1">
    <source>
        <dbReference type="SAM" id="MobiDB-lite"/>
    </source>
</evidence>
<dbReference type="InterPro" id="IPR010730">
    <property type="entry name" value="HET"/>
</dbReference>
<dbReference type="InterPro" id="IPR052895">
    <property type="entry name" value="HetReg/Transcr_Mod"/>
</dbReference>